<evidence type="ECO:0000313" key="2">
    <source>
        <dbReference type="EMBL" id="CAH3104598.1"/>
    </source>
</evidence>
<dbReference type="InterPro" id="IPR036465">
    <property type="entry name" value="vWFA_dom_sf"/>
</dbReference>
<sequence length="457" mass="51171">MDIAVLVDTSKSMTKEQRSILAKLIYRFIDKYPVSPKGNHYAFMTFDHYARIHNKFNSQSRYNQKALKGLIEEKIRISKSLKWGTRSDIALYRAAKELFTKEGGDRADAKNILLVFTDGLQYIAERDKEPFKNFSQSTEKLEKEDVSIVVVGILGKHWEKKEYRNKMKEMAGKKGQVLGYPDFDILAKRFNEVLDALCPVNGGYTNWTISECSVSCGGGVKMLTRSCTNPPPANGGKNCDELGPANRTDSCNEQECPPPCIAGLDIGIVLDKSRSINKENLETVIEFLADLVRKFNPAPDGDHFGLITFDKFTRLVFNFSDSEYYNLDSLEKKIESEPTEKAKGYGTRTDLALIMARDELFTQAGGDRQNSPNVMLVLTDGKPIGLPENRDFAVFSKNIVKDFKEKEVHIVAVGIGHGINTNTLKLIAGKNGAVFNVASFQKLQEEIDRIKSSVCSD</sequence>
<comment type="caution">
    <text evidence="2">The sequence shown here is derived from an EMBL/GenBank/DDBJ whole genome shotgun (WGS) entry which is preliminary data.</text>
</comment>
<dbReference type="Proteomes" id="UP001159405">
    <property type="component" value="Unassembled WGS sequence"/>
</dbReference>
<dbReference type="SMART" id="SM00209">
    <property type="entry name" value="TSP1"/>
    <property type="match status" value="1"/>
</dbReference>
<protein>
    <recommendedName>
        <fullName evidence="1">VWFA domain-containing protein</fullName>
    </recommendedName>
</protein>
<name>A0ABN8NE24_9CNID</name>
<dbReference type="PANTHER" id="PTHR24020">
    <property type="entry name" value="COLLAGEN ALPHA"/>
    <property type="match status" value="1"/>
</dbReference>
<dbReference type="CDD" id="cd01450">
    <property type="entry name" value="vWFA_subfamily_ECM"/>
    <property type="match status" value="2"/>
</dbReference>
<organism evidence="2 3">
    <name type="scientific">Porites lobata</name>
    <dbReference type="NCBI Taxonomy" id="104759"/>
    <lineage>
        <taxon>Eukaryota</taxon>
        <taxon>Metazoa</taxon>
        <taxon>Cnidaria</taxon>
        <taxon>Anthozoa</taxon>
        <taxon>Hexacorallia</taxon>
        <taxon>Scleractinia</taxon>
        <taxon>Fungiina</taxon>
        <taxon>Poritidae</taxon>
        <taxon>Porites</taxon>
    </lineage>
</organism>
<dbReference type="PANTHER" id="PTHR24020:SF20">
    <property type="entry name" value="PH DOMAIN-CONTAINING PROTEIN"/>
    <property type="match status" value="1"/>
</dbReference>
<dbReference type="Pfam" id="PF00090">
    <property type="entry name" value="TSP_1"/>
    <property type="match status" value="1"/>
</dbReference>
<dbReference type="InterPro" id="IPR036383">
    <property type="entry name" value="TSP1_rpt_sf"/>
</dbReference>
<dbReference type="SUPFAM" id="SSF53300">
    <property type="entry name" value="vWA-like"/>
    <property type="match status" value="2"/>
</dbReference>
<dbReference type="Gene3D" id="2.20.100.10">
    <property type="entry name" value="Thrombospondin type-1 (TSP1) repeat"/>
    <property type="match status" value="1"/>
</dbReference>
<dbReference type="InterPro" id="IPR000884">
    <property type="entry name" value="TSP1_rpt"/>
</dbReference>
<feature type="domain" description="VWFA" evidence="1">
    <location>
        <begin position="265"/>
        <end position="450"/>
    </location>
</feature>
<dbReference type="SMART" id="SM00327">
    <property type="entry name" value="VWA"/>
    <property type="match status" value="2"/>
</dbReference>
<accession>A0ABN8NE24</accession>
<proteinExistence type="predicted"/>
<dbReference type="EMBL" id="CALNXK010000017">
    <property type="protein sequence ID" value="CAH3104598.1"/>
    <property type="molecule type" value="Genomic_DNA"/>
</dbReference>
<dbReference type="InterPro" id="IPR002035">
    <property type="entry name" value="VWF_A"/>
</dbReference>
<dbReference type="InterPro" id="IPR050525">
    <property type="entry name" value="ECM_Assembly_Org"/>
</dbReference>
<dbReference type="PRINTS" id="PR00453">
    <property type="entry name" value="VWFADOMAIN"/>
</dbReference>
<gene>
    <name evidence="2" type="ORF">PLOB_00012441</name>
</gene>
<reference evidence="2 3" key="1">
    <citation type="submission" date="2022-05" db="EMBL/GenBank/DDBJ databases">
        <authorList>
            <consortium name="Genoscope - CEA"/>
            <person name="William W."/>
        </authorList>
    </citation>
    <scope>NUCLEOTIDE SEQUENCE [LARGE SCALE GENOMIC DNA]</scope>
</reference>
<feature type="domain" description="VWFA" evidence="1">
    <location>
        <begin position="2"/>
        <end position="197"/>
    </location>
</feature>
<dbReference type="Pfam" id="PF00092">
    <property type="entry name" value="VWA"/>
    <property type="match status" value="2"/>
</dbReference>
<dbReference type="PROSITE" id="PS50234">
    <property type="entry name" value="VWFA"/>
    <property type="match status" value="2"/>
</dbReference>
<dbReference type="PROSITE" id="PS50092">
    <property type="entry name" value="TSP1"/>
    <property type="match status" value="1"/>
</dbReference>
<dbReference type="SUPFAM" id="SSF82895">
    <property type="entry name" value="TSP-1 type 1 repeat"/>
    <property type="match status" value="1"/>
</dbReference>
<evidence type="ECO:0000313" key="3">
    <source>
        <dbReference type="Proteomes" id="UP001159405"/>
    </source>
</evidence>
<dbReference type="Gene3D" id="3.40.50.410">
    <property type="entry name" value="von Willebrand factor, type A domain"/>
    <property type="match status" value="2"/>
</dbReference>
<evidence type="ECO:0000259" key="1">
    <source>
        <dbReference type="PROSITE" id="PS50234"/>
    </source>
</evidence>
<keyword evidence="3" id="KW-1185">Reference proteome</keyword>